<proteinExistence type="predicted"/>
<name>A0A7W4XYX0_KINRA</name>
<sequence>MPGPKNVLVDVWLLSSVSTALVAEELAGGSLSVDEFALYGLVSDLGPVTATQLAQWTGMSATTLSAILRRCQARGELTRTPNAADRRSTFVELTDQGRQVYRAALPALARALERVHEGADPALEEARPALQRVDGAVRAALGLPPRPYRLPDPDLGPDDVGDPPLTPAQADEVRAFAAWVRYRDSAGT</sequence>
<reference evidence="3 4" key="1">
    <citation type="submission" date="2020-08" db="EMBL/GenBank/DDBJ databases">
        <title>The Agave Microbiome: Exploring the role of microbial communities in plant adaptations to desert environments.</title>
        <authorList>
            <person name="Partida-Martinez L.P."/>
        </authorList>
    </citation>
    <scope>NUCLEOTIDE SEQUENCE [LARGE SCALE GENOMIC DNA]</scope>
    <source>
        <strain evidence="3 4">AS2.23</strain>
    </source>
</reference>
<dbReference type="Gene3D" id="1.10.10.10">
    <property type="entry name" value="Winged helix-like DNA-binding domain superfamily/Winged helix DNA-binding domain"/>
    <property type="match status" value="1"/>
</dbReference>
<reference evidence="3 4" key="2">
    <citation type="submission" date="2020-08" db="EMBL/GenBank/DDBJ databases">
        <authorList>
            <person name="Partida-Martinez L."/>
            <person name="Huntemann M."/>
            <person name="Clum A."/>
            <person name="Wang J."/>
            <person name="Palaniappan K."/>
            <person name="Ritter S."/>
            <person name="Chen I.-M."/>
            <person name="Stamatis D."/>
            <person name="Reddy T."/>
            <person name="O'Malley R."/>
            <person name="Daum C."/>
            <person name="Shapiro N."/>
            <person name="Ivanova N."/>
            <person name="Kyrpides N."/>
            <person name="Woyke T."/>
        </authorList>
    </citation>
    <scope>NUCLEOTIDE SEQUENCE [LARGE SCALE GENOMIC DNA]</scope>
    <source>
        <strain evidence="3 4">AS2.23</strain>
    </source>
</reference>
<dbReference type="PANTHER" id="PTHR33164:SF57">
    <property type="entry name" value="MARR-FAMILY TRANSCRIPTIONAL REGULATOR"/>
    <property type="match status" value="1"/>
</dbReference>
<dbReference type="AlphaFoldDB" id="A0A7W4XYX0"/>
<feature type="domain" description="HTH marR-type" evidence="2">
    <location>
        <begin position="1"/>
        <end position="139"/>
    </location>
</feature>
<dbReference type="GO" id="GO:0003700">
    <property type="term" value="F:DNA-binding transcription factor activity"/>
    <property type="evidence" value="ECO:0007669"/>
    <property type="project" value="InterPro"/>
</dbReference>
<dbReference type="Proteomes" id="UP000533269">
    <property type="component" value="Unassembled WGS sequence"/>
</dbReference>
<dbReference type="PROSITE" id="PS50995">
    <property type="entry name" value="HTH_MARR_2"/>
    <property type="match status" value="1"/>
</dbReference>
<dbReference type="InterPro" id="IPR036390">
    <property type="entry name" value="WH_DNA-bd_sf"/>
</dbReference>
<evidence type="ECO:0000256" key="1">
    <source>
        <dbReference type="SAM" id="MobiDB-lite"/>
    </source>
</evidence>
<dbReference type="SUPFAM" id="SSF46785">
    <property type="entry name" value="Winged helix' DNA-binding domain"/>
    <property type="match status" value="1"/>
</dbReference>
<dbReference type="EMBL" id="JACHVY010000004">
    <property type="protein sequence ID" value="MBB2902987.1"/>
    <property type="molecule type" value="Genomic_DNA"/>
</dbReference>
<organism evidence="3 4">
    <name type="scientific">Kineococcus radiotolerans</name>
    <dbReference type="NCBI Taxonomy" id="131568"/>
    <lineage>
        <taxon>Bacteria</taxon>
        <taxon>Bacillati</taxon>
        <taxon>Actinomycetota</taxon>
        <taxon>Actinomycetes</taxon>
        <taxon>Kineosporiales</taxon>
        <taxon>Kineosporiaceae</taxon>
        <taxon>Kineococcus</taxon>
    </lineage>
</organism>
<evidence type="ECO:0000259" key="2">
    <source>
        <dbReference type="PROSITE" id="PS50995"/>
    </source>
</evidence>
<accession>A0A7W4XYX0</accession>
<evidence type="ECO:0000313" key="3">
    <source>
        <dbReference type="EMBL" id="MBB2902987.1"/>
    </source>
</evidence>
<dbReference type="GO" id="GO:0006950">
    <property type="term" value="P:response to stress"/>
    <property type="evidence" value="ECO:0007669"/>
    <property type="project" value="TreeGrafter"/>
</dbReference>
<gene>
    <name evidence="3" type="ORF">FHR75_003823</name>
</gene>
<dbReference type="InterPro" id="IPR000835">
    <property type="entry name" value="HTH_MarR-typ"/>
</dbReference>
<evidence type="ECO:0000313" key="4">
    <source>
        <dbReference type="Proteomes" id="UP000533269"/>
    </source>
</evidence>
<dbReference type="Pfam" id="PF12802">
    <property type="entry name" value="MarR_2"/>
    <property type="match status" value="1"/>
</dbReference>
<dbReference type="SMART" id="SM00347">
    <property type="entry name" value="HTH_MARR"/>
    <property type="match status" value="1"/>
</dbReference>
<keyword evidence="3" id="KW-0238">DNA-binding</keyword>
<feature type="region of interest" description="Disordered" evidence="1">
    <location>
        <begin position="142"/>
        <end position="167"/>
    </location>
</feature>
<protein>
    <submittedName>
        <fullName evidence="3">DNA-binding MarR family transcriptional regulator</fullName>
    </submittedName>
</protein>
<dbReference type="GO" id="GO:0003677">
    <property type="term" value="F:DNA binding"/>
    <property type="evidence" value="ECO:0007669"/>
    <property type="project" value="UniProtKB-KW"/>
</dbReference>
<dbReference type="PANTHER" id="PTHR33164">
    <property type="entry name" value="TRANSCRIPTIONAL REGULATOR, MARR FAMILY"/>
    <property type="match status" value="1"/>
</dbReference>
<comment type="caution">
    <text evidence="3">The sequence shown here is derived from an EMBL/GenBank/DDBJ whole genome shotgun (WGS) entry which is preliminary data.</text>
</comment>
<dbReference type="RefSeq" id="WP_183392617.1">
    <property type="nucleotide sequence ID" value="NZ_JACHVY010000004.1"/>
</dbReference>
<dbReference type="InterPro" id="IPR036388">
    <property type="entry name" value="WH-like_DNA-bd_sf"/>
</dbReference>
<dbReference type="InterPro" id="IPR039422">
    <property type="entry name" value="MarR/SlyA-like"/>
</dbReference>